<name>A0A6I6DCN8_9FIRM</name>
<proteinExistence type="predicted"/>
<evidence type="ECO:0000313" key="3">
    <source>
        <dbReference type="Proteomes" id="UP000426444"/>
    </source>
</evidence>
<feature type="transmembrane region" description="Helical" evidence="1">
    <location>
        <begin position="6"/>
        <end position="24"/>
    </location>
</feature>
<dbReference type="RefSeq" id="WP_156202846.1">
    <property type="nucleotide sequence ID" value="NZ_CP046457.1"/>
</dbReference>
<organism evidence="2 3">
    <name type="scientific">Candidatus Syntrophocurvum alkaliphilum</name>
    <dbReference type="NCBI Taxonomy" id="2293317"/>
    <lineage>
        <taxon>Bacteria</taxon>
        <taxon>Bacillati</taxon>
        <taxon>Bacillota</taxon>
        <taxon>Clostridia</taxon>
        <taxon>Eubacteriales</taxon>
        <taxon>Syntrophomonadaceae</taxon>
        <taxon>Candidatus Syntrophocurvum</taxon>
    </lineage>
</organism>
<sequence length="61" mass="6777">MKDYWSGFVFGAVIGAAATILYFNEEKDVKAVARQVKAKSGRAQNFVSEMGNELGDRMNKM</sequence>
<reference evidence="3" key="1">
    <citation type="journal article" date="2019" name="Microbiology">
        <title>Complete Genome Sequence of an Uncultured Bacterium of the Candidate Phylum Bipolaricaulota.</title>
        <authorList>
            <person name="Kadnikov V.V."/>
            <person name="Mardanov A.V."/>
            <person name="Beletsky A.V."/>
            <person name="Frank Y.A."/>
            <person name="Karnachuk O.V."/>
            <person name="Ravin N.V."/>
        </authorList>
    </citation>
    <scope>NUCLEOTIDE SEQUENCE [LARGE SCALE GENOMIC DNA]</scope>
</reference>
<dbReference type="Proteomes" id="UP000426444">
    <property type="component" value="Chromosome"/>
</dbReference>
<protein>
    <recommendedName>
        <fullName evidence="4">YtxH domain-containing protein</fullName>
    </recommendedName>
</protein>
<evidence type="ECO:0008006" key="4">
    <source>
        <dbReference type="Google" id="ProtNLM"/>
    </source>
</evidence>
<keyword evidence="1" id="KW-0472">Membrane</keyword>
<keyword evidence="1" id="KW-1133">Transmembrane helix</keyword>
<dbReference type="KEGG" id="salq:SYNTR_0307"/>
<dbReference type="AlphaFoldDB" id="A0A6I6DCN8"/>
<keyword evidence="1" id="KW-0812">Transmembrane</keyword>
<evidence type="ECO:0000313" key="2">
    <source>
        <dbReference type="EMBL" id="QGT98900.1"/>
    </source>
</evidence>
<keyword evidence="3" id="KW-1185">Reference proteome</keyword>
<evidence type="ECO:0000256" key="1">
    <source>
        <dbReference type="SAM" id="Phobius"/>
    </source>
</evidence>
<accession>A0A6I6DCN8</accession>
<dbReference type="EMBL" id="CP046457">
    <property type="protein sequence ID" value="QGT98900.1"/>
    <property type="molecule type" value="Genomic_DNA"/>
</dbReference>
<gene>
    <name evidence="2" type="ORF">SYNTR_0307</name>
</gene>